<feature type="region of interest" description="Disordered" evidence="4">
    <location>
        <begin position="1"/>
        <end position="65"/>
    </location>
</feature>
<gene>
    <name evidence="6" type="ORF">SEMRO_1648_G288530.1</name>
</gene>
<dbReference type="OrthoDB" id="676979at2759"/>
<keyword evidence="7" id="KW-1185">Reference proteome</keyword>
<dbReference type="Proteomes" id="UP001153069">
    <property type="component" value="Unassembled WGS sequence"/>
</dbReference>
<keyword evidence="5" id="KW-0812">Transmembrane</keyword>
<accession>A0A9N8EQ75</accession>
<dbReference type="InterPro" id="IPR001611">
    <property type="entry name" value="Leu-rich_rpt"/>
</dbReference>
<dbReference type="Pfam" id="PF00560">
    <property type="entry name" value="LRR_1"/>
    <property type="match status" value="1"/>
</dbReference>
<dbReference type="PANTHER" id="PTHR48059">
    <property type="entry name" value="POLYGALACTURONASE INHIBITOR 1"/>
    <property type="match status" value="1"/>
</dbReference>
<keyword evidence="2" id="KW-0433">Leucine-rich repeat</keyword>
<evidence type="ECO:0000256" key="3">
    <source>
        <dbReference type="ARBA" id="ARBA00022737"/>
    </source>
</evidence>
<keyword evidence="3" id="KW-0677">Repeat</keyword>
<dbReference type="InterPro" id="IPR032675">
    <property type="entry name" value="LRR_dom_sf"/>
</dbReference>
<feature type="compositionally biased region" description="Polar residues" evidence="4">
    <location>
        <begin position="1"/>
        <end position="14"/>
    </location>
</feature>
<evidence type="ECO:0000256" key="5">
    <source>
        <dbReference type="SAM" id="Phobius"/>
    </source>
</evidence>
<comment type="subcellular location">
    <subcellularLocation>
        <location evidence="1">Cell envelope</location>
    </subcellularLocation>
</comment>
<evidence type="ECO:0000256" key="1">
    <source>
        <dbReference type="ARBA" id="ARBA00004196"/>
    </source>
</evidence>
<organism evidence="6 7">
    <name type="scientific">Seminavis robusta</name>
    <dbReference type="NCBI Taxonomy" id="568900"/>
    <lineage>
        <taxon>Eukaryota</taxon>
        <taxon>Sar</taxon>
        <taxon>Stramenopiles</taxon>
        <taxon>Ochrophyta</taxon>
        <taxon>Bacillariophyta</taxon>
        <taxon>Bacillariophyceae</taxon>
        <taxon>Bacillariophycidae</taxon>
        <taxon>Naviculales</taxon>
        <taxon>Naviculaceae</taxon>
        <taxon>Seminavis</taxon>
    </lineage>
</organism>
<dbReference type="InterPro" id="IPR051848">
    <property type="entry name" value="PGIP"/>
</dbReference>
<reference evidence="6" key="1">
    <citation type="submission" date="2020-06" db="EMBL/GenBank/DDBJ databases">
        <authorList>
            <consortium name="Plant Systems Biology data submission"/>
        </authorList>
    </citation>
    <scope>NUCLEOTIDE SEQUENCE</scope>
    <source>
        <strain evidence="6">D6</strain>
    </source>
</reference>
<evidence type="ECO:0000313" key="6">
    <source>
        <dbReference type="EMBL" id="CAB9525242.1"/>
    </source>
</evidence>
<sequence>MMDASINSYSSRGNNARARPAFLPVQDLEEGQVPVAPTPPAPTDACLGGLEAPTAENTANSEGDSLIEQVGQDLLDSYDRDVNKEDDNGDETEGKYDDEAIAEKKKQIRNAMGCFAAFASVVIITIVLIFLLRDKRHVDEVYMRALVPNYTLWAFNDTNSSQSEALQWVLADPDLQEYPDGRLLQRLALATLFHALNGTSSWKQADGWLNYSHHECEWTTAPLQPKSVHDHLLLEALGGDQDDVQPGRQAPQPCQLEVVGDDEAFVLGPYEHLELYENHLVGNLPPEVAILTALKTLVLDANSLTGSLPTEIRTMSKLEILSLRDNELTGRLPGMEKPNNLKTLVLSGNQFTGTLGPELQNITHIENLVLDRNKFQNATLPTELDLLSRLE</sequence>
<feature type="transmembrane region" description="Helical" evidence="5">
    <location>
        <begin position="111"/>
        <end position="132"/>
    </location>
</feature>
<dbReference type="PANTHER" id="PTHR48059:SF30">
    <property type="entry name" value="OS06G0587000 PROTEIN"/>
    <property type="match status" value="1"/>
</dbReference>
<evidence type="ECO:0000256" key="2">
    <source>
        <dbReference type="ARBA" id="ARBA00022614"/>
    </source>
</evidence>
<name>A0A9N8EQ75_9STRA</name>
<dbReference type="SUPFAM" id="SSF52058">
    <property type="entry name" value="L domain-like"/>
    <property type="match status" value="1"/>
</dbReference>
<dbReference type="FunFam" id="3.80.10.10:FF:000041">
    <property type="entry name" value="LRR receptor-like serine/threonine-protein kinase ERECTA"/>
    <property type="match status" value="1"/>
</dbReference>
<keyword evidence="5" id="KW-0472">Membrane</keyword>
<protein>
    <submittedName>
        <fullName evidence="6">Leucine Rich Repeat</fullName>
    </submittedName>
</protein>
<dbReference type="EMBL" id="CAICTM010001646">
    <property type="protein sequence ID" value="CAB9525242.1"/>
    <property type="molecule type" value="Genomic_DNA"/>
</dbReference>
<evidence type="ECO:0000313" key="7">
    <source>
        <dbReference type="Proteomes" id="UP001153069"/>
    </source>
</evidence>
<comment type="caution">
    <text evidence="6">The sequence shown here is derived from an EMBL/GenBank/DDBJ whole genome shotgun (WGS) entry which is preliminary data.</text>
</comment>
<keyword evidence="5" id="KW-1133">Transmembrane helix</keyword>
<dbReference type="AlphaFoldDB" id="A0A9N8EQ75"/>
<dbReference type="Gene3D" id="3.80.10.10">
    <property type="entry name" value="Ribonuclease Inhibitor"/>
    <property type="match status" value="1"/>
</dbReference>
<evidence type="ECO:0000256" key="4">
    <source>
        <dbReference type="SAM" id="MobiDB-lite"/>
    </source>
</evidence>
<proteinExistence type="predicted"/>